<keyword evidence="8" id="KW-1185">Reference proteome</keyword>
<evidence type="ECO:0000256" key="1">
    <source>
        <dbReference type="ARBA" id="ARBA00005582"/>
    </source>
</evidence>
<dbReference type="InterPro" id="IPR051325">
    <property type="entry name" value="Nudix_hydrolase_domain"/>
</dbReference>
<dbReference type="Gene3D" id="3.90.79.10">
    <property type="entry name" value="Nucleoside Triphosphate Pyrophosphohydrolase"/>
    <property type="match status" value="1"/>
</dbReference>
<dbReference type="GO" id="GO:0006754">
    <property type="term" value="P:ATP biosynthetic process"/>
    <property type="evidence" value="ECO:0007669"/>
    <property type="project" value="TreeGrafter"/>
</dbReference>
<evidence type="ECO:0000256" key="3">
    <source>
        <dbReference type="ARBA" id="ARBA00022741"/>
    </source>
</evidence>
<keyword evidence="3" id="KW-0547">Nucleotide-binding</keyword>
<evidence type="ECO:0000313" key="7">
    <source>
        <dbReference type="EMBL" id="PAA75558.1"/>
    </source>
</evidence>
<reference evidence="7 8" key="1">
    <citation type="submission" date="2017-06" db="EMBL/GenBank/DDBJ databases">
        <title>A platform for efficient transgenesis in Macrostomum lignano, a flatworm model organism for stem cell research.</title>
        <authorList>
            <person name="Berezikov E."/>
        </authorList>
    </citation>
    <scope>NUCLEOTIDE SEQUENCE [LARGE SCALE GENOMIC DNA]</scope>
    <source>
        <strain evidence="7">DV1</strain>
        <tissue evidence="7">Whole organism</tissue>
    </source>
</reference>
<organism evidence="7 8">
    <name type="scientific">Macrostomum lignano</name>
    <dbReference type="NCBI Taxonomy" id="282301"/>
    <lineage>
        <taxon>Eukaryota</taxon>
        <taxon>Metazoa</taxon>
        <taxon>Spiralia</taxon>
        <taxon>Lophotrochozoa</taxon>
        <taxon>Platyhelminthes</taxon>
        <taxon>Rhabditophora</taxon>
        <taxon>Macrostomorpha</taxon>
        <taxon>Macrostomida</taxon>
        <taxon>Macrostomidae</taxon>
        <taxon>Macrostomum</taxon>
    </lineage>
</organism>
<dbReference type="PROSITE" id="PS00893">
    <property type="entry name" value="NUDIX_BOX"/>
    <property type="match status" value="1"/>
</dbReference>
<evidence type="ECO:0000256" key="2">
    <source>
        <dbReference type="ARBA" id="ARBA00018911"/>
    </source>
</evidence>
<dbReference type="SUPFAM" id="SSF55811">
    <property type="entry name" value="Nudix"/>
    <property type="match status" value="1"/>
</dbReference>
<evidence type="ECO:0000256" key="4">
    <source>
        <dbReference type="ARBA" id="ARBA00022801"/>
    </source>
</evidence>
<sequence length="154" mass="17438">HSQSVMPEIVEAAGLLVFSRTGSEPLYLMLHSSRTQDRWTPPKGHLEAGETLLDCAMRETREESGLTRLKLLDQFAATKICYNSRRHLERLKSCTFWLAEVADEAEAAAVRLSHEHRDFRWCQLAEATQLARDGFPEMLPLLEQAHNYIVCGGA</sequence>
<dbReference type="InterPro" id="IPR000086">
    <property type="entry name" value="NUDIX_hydrolase_dom"/>
</dbReference>
<dbReference type="AlphaFoldDB" id="A0A267FP22"/>
<dbReference type="Proteomes" id="UP000215902">
    <property type="component" value="Unassembled WGS sequence"/>
</dbReference>
<dbReference type="Pfam" id="PF00293">
    <property type="entry name" value="NUDIX"/>
    <property type="match status" value="1"/>
</dbReference>
<dbReference type="GO" id="GO:0006167">
    <property type="term" value="P:AMP biosynthetic process"/>
    <property type="evidence" value="ECO:0007669"/>
    <property type="project" value="TreeGrafter"/>
</dbReference>
<accession>A0A267FP22</accession>
<evidence type="ECO:0000313" key="8">
    <source>
        <dbReference type="Proteomes" id="UP000215902"/>
    </source>
</evidence>
<dbReference type="CDD" id="cd03428">
    <property type="entry name" value="NUDIX_Ap4A_Nudt2"/>
    <property type="match status" value="1"/>
</dbReference>
<evidence type="ECO:0000259" key="6">
    <source>
        <dbReference type="PROSITE" id="PS51462"/>
    </source>
</evidence>
<dbReference type="EMBL" id="NIVC01000875">
    <property type="protein sequence ID" value="PAA75558.1"/>
    <property type="molecule type" value="Genomic_DNA"/>
</dbReference>
<name>A0A267FP22_9PLAT</name>
<dbReference type="PANTHER" id="PTHR21340">
    <property type="entry name" value="DIADENOSINE 5,5-P1,P4-TETRAPHOSPHATE PYROPHOSPHOHYDROLASE MUTT"/>
    <property type="match status" value="1"/>
</dbReference>
<proteinExistence type="inferred from homology"/>
<dbReference type="InterPro" id="IPR015797">
    <property type="entry name" value="NUDIX_hydrolase-like_dom_sf"/>
</dbReference>
<dbReference type="STRING" id="282301.A0A267FP22"/>
<dbReference type="OrthoDB" id="276276at2759"/>
<feature type="domain" description="Nudix hydrolase" evidence="6">
    <location>
        <begin position="8"/>
        <end position="144"/>
    </location>
</feature>
<evidence type="ECO:0000256" key="5">
    <source>
        <dbReference type="ARBA" id="ARBA00032644"/>
    </source>
</evidence>
<dbReference type="GO" id="GO:0000166">
    <property type="term" value="F:nucleotide binding"/>
    <property type="evidence" value="ECO:0007669"/>
    <property type="project" value="UniProtKB-KW"/>
</dbReference>
<gene>
    <name evidence="7" type="ORF">BOX15_Mlig029717g3</name>
</gene>
<dbReference type="PANTHER" id="PTHR21340:SF0">
    <property type="entry name" value="BIS(5'-NUCLEOSYL)-TETRAPHOSPHATASE [ASYMMETRICAL]"/>
    <property type="match status" value="1"/>
</dbReference>
<dbReference type="PROSITE" id="PS51462">
    <property type="entry name" value="NUDIX"/>
    <property type="match status" value="1"/>
</dbReference>
<keyword evidence="4" id="KW-0378">Hydrolase</keyword>
<dbReference type="InterPro" id="IPR020084">
    <property type="entry name" value="NUDIX_hydrolase_CS"/>
</dbReference>
<dbReference type="InterPro" id="IPR003565">
    <property type="entry name" value="Tetra_PHTase"/>
</dbReference>
<comment type="caution">
    <text evidence="7">The sequence shown here is derived from an EMBL/GenBank/DDBJ whole genome shotgun (WGS) entry which is preliminary data.</text>
</comment>
<feature type="non-terminal residue" evidence="7">
    <location>
        <position position="1"/>
    </location>
</feature>
<comment type="similarity">
    <text evidence="1">Belongs to the Nudix hydrolase family.</text>
</comment>
<protein>
    <recommendedName>
        <fullName evidence="2">Bis(5'-nucleosyl)-tetraphosphatase [asymmetrical]</fullName>
    </recommendedName>
    <alternativeName>
        <fullName evidence="5">Diadenosine 5',5'''-P1,P4-tetraphosphate asymmetrical hydrolase</fullName>
    </alternativeName>
</protein>
<dbReference type="GO" id="GO:0004081">
    <property type="term" value="F:bis(5'-nucleosyl)-tetraphosphatase (asymmetrical) activity"/>
    <property type="evidence" value="ECO:0007669"/>
    <property type="project" value="TreeGrafter"/>
</dbReference>